<comment type="caution">
    <text evidence="2">The sequence shown here is derived from an EMBL/GenBank/DDBJ whole genome shotgun (WGS) entry which is preliminary data.</text>
</comment>
<organism evidence="2 3">
    <name type="scientific">Aquipuribacter nitratireducens</name>
    <dbReference type="NCBI Taxonomy" id="650104"/>
    <lineage>
        <taxon>Bacteria</taxon>
        <taxon>Bacillati</taxon>
        <taxon>Actinomycetota</taxon>
        <taxon>Actinomycetes</taxon>
        <taxon>Micrococcales</taxon>
        <taxon>Intrasporangiaceae</taxon>
        <taxon>Aquipuribacter</taxon>
    </lineage>
</organism>
<sequence>MRHDVVKDVGRLERWVSAAEDRDGAVVVVTNDSYLWRIASHERGGIDTDFRIHEGATLSGRRQWGPCAGATTTAKREAPIDLVGQYAARWRPFSTLPGDGNTEMRVLVLPVDVPPGSAPPPAVAVADERLDRGHRGAAGTRVTTGTIWQKLERCVSVLPEPFTRQEIVSWFRRHEPDVKEQSLSPHIQMATAGKGTGIYAGRTPLVERIGHGLYRRYRD</sequence>
<dbReference type="EMBL" id="JBHSLD010000001">
    <property type="protein sequence ID" value="MFC5379314.1"/>
    <property type="molecule type" value="Genomic_DNA"/>
</dbReference>
<dbReference type="Pfam" id="PF24706">
    <property type="entry name" value="DUF7669"/>
    <property type="match status" value="1"/>
</dbReference>
<dbReference type="Proteomes" id="UP001596122">
    <property type="component" value="Unassembled WGS sequence"/>
</dbReference>
<dbReference type="InterPro" id="IPR056086">
    <property type="entry name" value="DUF7669"/>
</dbReference>
<gene>
    <name evidence="2" type="ORF">ACFPJ6_00770</name>
</gene>
<feature type="domain" description="DUF7669" evidence="1">
    <location>
        <begin position="146"/>
        <end position="216"/>
    </location>
</feature>
<evidence type="ECO:0000313" key="2">
    <source>
        <dbReference type="EMBL" id="MFC5379314.1"/>
    </source>
</evidence>
<reference evidence="3" key="1">
    <citation type="journal article" date="2019" name="Int. J. Syst. Evol. Microbiol.">
        <title>The Global Catalogue of Microorganisms (GCM) 10K type strain sequencing project: providing services to taxonomists for standard genome sequencing and annotation.</title>
        <authorList>
            <consortium name="The Broad Institute Genomics Platform"/>
            <consortium name="The Broad Institute Genome Sequencing Center for Infectious Disease"/>
            <person name="Wu L."/>
            <person name="Ma J."/>
        </authorList>
    </citation>
    <scope>NUCLEOTIDE SEQUENCE [LARGE SCALE GENOMIC DNA]</scope>
    <source>
        <strain evidence="3">CCUG 43114</strain>
    </source>
</reference>
<protein>
    <recommendedName>
        <fullName evidence="1">DUF7669 domain-containing protein</fullName>
    </recommendedName>
</protein>
<dbReference type="RefSeq" id="WP_340266577.1">
    <property type="nucleotide sequence ID" value="NZ_JBBEOG010000001.1"/>
</dbReference>
<name>A0ABW0GHT5_9MICO</name>
<evidence type="ECO:0000259" key="1">
    <source>
        <dbReference type="Pfam" id="PF24706"/>
    </source>
</evidence>
<accession>A0ABW0GHT5</accession>
<evidence type="ECO:0000313" key="3">
    <source>
        <dbReference type="Proteomes" id="UP001596122"/>
    </source>
</evidence>
<keyword evidence="3" id="KW-1185">Reference proteome</keyword>
<proteinExistence type="predicted"/>